<name>S6BHP4_BABBO</name>
<evidence type="ECO:0000313" key="2">
    <source>
        <dbReference type="EMBL" id="BAN65719.1"/>
    </source>
</evidence>
<keyword evidence="1" id="KW-0732">Signal</keyword>
<evidence type="ECO:0000256" key="1">
    <source>
        <dbReference type="SAM" id="SignalP"/>
    </source>
</evidence>
<dbReference type="VEuPathDB" id="PiroplasmaDB:BBOV_IV004655"/>
<feature type="chain" id="PRO_5004536873" evidence="1">
    <location>
        <begin position="25"/>
        <end position="239"/>
    </location>
</feature>
<reference evidence="2" key="1">
    <citation type="journal article" date="2014" name="BMC Genomics">
        <title>The Babesia bovis gene and promoter model: an update from full-length EST analysis.</title>
        <authorList>
            <person name="Yamagishi J."/>
            <person name="Wakaguri H."/>
            <person name="Yokoyama N."/>
            <person name="Yamashita R."/>
            <person name="Suzuki Y."/>
            <person name="Xuan X."/>
            <person name="Igarashi I."/>
        </authorList>
    </citation>
    <scope>NUCLEOTIDE SEQUENCE</scope>
    <source>
        <strain evidence="2">Texas</strain>
    </source>
</reference>
<sequence length="239" mass="27881">MNFLNSTWLCYFALGLLWIHGSRGANFPRLSHETVRNTHAQLFRISPNVIQPGCVNKNLSLKTVIPANIYLCSIRLDEQTGKCDIYPFALVRDIYNKVRDLLSSKLQKIQQNRKDAFNSTHPLRHQKWVITLQKKRGFFGLKYQTEQIVIDFMDNGVLKTQQGQNGIWWYEYGNINWKIYMDPSVNVATYFTAQFCWNNFGKSAFMRRGVVYQDRPPNGWLPQYLFRPVVAKFTGEGIV</sequence>
<dbReference type="EMBL" id="AK441925">
    <property type="protein sequence ID" value="BAN65719.1"/>
    <property type="molecule type" value="mRNA"/>
</dbReference>
<protein>
    <submittedName>
        <fullName evidence="2">Signal peptide-containing protein</fullName>
    </submittedName>
</protein>
<organism evidence="2">
    <name type="scientific">Babesia bovis</name>
    <dbReference type="NCBI Taxonomy" id="5865"/>
    <lineage>
        <taxon>Eukaryota</taxon>
        <taxon>Sar</taxon>
        <taxon>Alveolata</taxon>
        <taxon>Apicomplexa</taxon>
        <taxon>Aconoidasida</taxon>
        <taxon>Piroplasmida</taxon>
        <taxon>Babesiidae</taxon>
        <taxon>Babesia</taxon>
    </lineage>
</organism>
<feature type="signal peptide" evidence="1">
    <location>
        <begin position="1"/>
        <end position="24"/>
    </location>
</feature>
<proteinExistence type="evidence at transcript level"/>
<accession>S6BHP4</accession>
<dbReference type="AlphaFoldDB" id="S6BHP4"/>